<evidence type="ECO:0000313" key="2">
    <source>
        <dbReference type="EMBL" id="EOA19214.1"/>
    </source>
</evidence>
<accession>R0GQP7</accession>
<feature type="region of interest" description="Disordered" evidence="1">
    <location>
        <begin position="1"/>
        <end position="108"/>
    </location>
</feature>
<keyword evidence="3" id="KW-1185">Reference proteome</keyword>
<feature type="compositionally biased region" description="Polar residues" evidence="1">
    <location>
        <begin position="39"/>
        <end position="54"/>
    </location>
</feature>
<sequence length="108" mass="11494">EGDKEATTHTHASSSEPSACKNGEKDGMDVGAKALDTAEPSQVNVEMTTPFQRNSGKRPIKQTPKAKEMIEKKWDTYFSRGNSSSRGHGREGRGGRGRGGQDGGGTSI</sequence>
<feature type="compositionally biased region" description="Gly residues" evidence="1">
    <location>
        <begin position="97"/>
        <end position="108"/>
    </location>
</feature>
<gene>
    <name evidence="2" type="ORF">CARUB_v100070380mg</name>
</gene>
<evidence type="ECO:0000313" key="3">
    <source>
        <dbReference type="Proteomes" id="UP000029121"/>
    </source>
</evidence>
<dbReference type="STRING" id="81985.R0GQP7"/>
<dbReference type="AlphaFoldDB" id="R0GQP7"/>
<dbReference type="Proteomes" id="UP000029121">
    <property type="component" value="Unassembled WGS sequence"/>
</dbReference>
<feature type="compositionally biased region" description="Basic and acidic residues" evidence="1">
    <location>
        <begin position="65"/>
        <end position="75"/>
    </location>
</feature>
<dbReference type="EMBL" id="KB870811">
    <property type="protein sequence ID" value="EOA19214.1"/>
    <property type="molecule type" value="Genomic_DNA"/>
</dbReference>
<feature type="non-terminal residue" evidence="2">
    <location>
        <position position="1"/>
    </location>
</feature>
<organism evidence="2 3">
    <name type="scientific">Capsella rubella</name>
    <dbReference type="NCBI Taxonomy" id="81985"/>
    <lineage>
        <taxon>Eukaryota</taxon>
        <taxon>Viridiplantae</taxon>
        <taxon>Streptophyta</taxon>
        <taxon>Embryophyta</taxon>
        <taxon>Tracheophyta</taxon>
        <taxon>Spermatophyta</taxon>
        <taxon>Magnoliopsida</taxon>
        <taxon>eudicotyledons</taxon>
        <taxon>Gunneridae</taxon>
        <taxon>Pentapetalae</taxon>
        <taxon>rosids</taxon>
        <taxon>malvids</taxon>
        <taxon>Brassicales</taxon>
        <taxon>Brassicaceae</taxon>
        <taxon>Camelineae</taxon>
        <taxon>Capsella</taxon>
    </lineage>
</organism>
<name>R0GQP7_9BRAS</name>
<protein>
    <submittedName>
        <fullName evidence="2">Uncharacterized protein</fullName>
    </submittedName>
</protein>
<proteinExistence type="predicted"/>
<evidence type="ECO:0000256" key="1">
    <source>
        <dbReference type="SAM" id="MobiDB-lite"/>
    </source>
</evidence>
<reference evidence="3" key="1">
    <citation type="journal article" date="2013" name="Nat. Genet.">
        <title>The Capsella rubella genome and the genomic consequences of rapid mating system evolution.</title>
        <authorList>
            <person name="Slotte T."/>
            <person name="Hazzouri K.M."/>
            <person name="Agren J.A."/>
            <person name="Koenig D."/>
            <person name="Maumus F."/>
            <person name="Guo Y.L."/>
            <person name="Steige K."/>
            <person name="Platts A.E."/>
            <person name="Escobar J.S."/>
            <person name="Newman L.K."/>
            <person name="Wang W."/>
            <person name="Mandakova T."/>
            <person name="Vello E."/>
            <person name="Smith L.M."/>
            <person name="Henz S.R."/>
            <person name="Steffen J."/>
            <person name="Takuno S."/>
            <person name="Brandvain Y."/>
            <person name="Coop G."/>
            <person name="Andolfatto P."/>
            <person name="Hu T.T."/>
            <person name="Blanchette M."/>
            <person name="Clark R.M."/>
            <person name="Quesneville H."/>
            <person name="Nordborg M."/>
            <person name="Gaut B.S."/>
            <person name="Lysak M.A."/>
            <person name="Jenkins J."/>
            <person name="Grimwood J."/>
            <person name="Chapman J."/>
            <person name="Prochnik S."/>
            <person name="Shu S."/>
            <person name="Rokhsar D."/>
            <person name="Schmutz J."/>
            <person name="Weigel D."/>
            <person name="Wright S.I."/>
        </authorList>
    </citation>
    <scope>NUCLEOTIDE SEQUENCE [LARGE SCALE GENOMIC DNA]</scope>
    <source>
        <strain evidence="3">cv. Monte Gargano</strain>
    </source>
</reference>